<dbReference type="AlphaFoldDB" id="A0A6C0J043"/>
<reference evidence="1" key="1">
    <citation type="journal article" date="2020" name="Nature">
        <title>Giant virus diversity and host interactions through global metagenomics.</title>
        <authorList>
            <person name="Schulz F."/>
            <person name="Roux S."/>
            <person name="Paez-Espino D."/>
            <person name="Jungbluth S."/>
            <person name="Walsh D.A."/>
            <person name="Denef V.J."/>
            <person name="McMahon K.D."/>
            <person name="Konstantinidis K.T."/>
            <person name="Eloe-Fadrosh E.A."/>
            <person name="Kyrpides N.C."/>
            <person name="Woyke T."/>
        </authorList>
    </citation>
    <scope>NUCLEOTIDE SEQUENCE</scope>
    <source>
        <strain evidence="1">GVMAG-M-3300025626-8</strain>
    </source>
</reference>
<name>A0A6C0J043_9ZZZZ</name>
<protein>
    <submittedName>
        <fullName evidence="1">Uncharacterized protein</fullName>
    </submittedName>
</protein>
<accession>A0A6C0J043</accession>
<evidence type="ECO:0000313" key="1">
    <source>
        <dbReference type="EMBL" id="QHT98055.1"/>
    </source>
</evidence>
<dbReference type="EMBL" id="MN740286">
    <property type="protein sequence ID" value="QHT98055.1"/>
    <property type="molecule type" value="Genomic_DNA"/>
</dbReference>
<organism evidence="1">
    <name type="scientific">viral metagenome</name>
    <dbReference type="NCBI Taxonomy" id="1070528"/>
    <lineage>
        <taxon>unclassified sequences</taxon>
        <taxon>metagenomes</taxon>
        <taxon>organismal metagenomes</taxon>
    </lineage>
</organism>
<sequence>MELPVSLSLNRNVVEKKVYSLQMDIDGVLVDLSVVSQLKDHDKLGVNKLPGKQELVIFSGKMWLQGTYRWYSGTNRSDVVEYLQALLKKVERHAELFSEPVTEKTRVLRKTLKKYTISSLAGLGHLQNTYAADNHMVAQLGLITEKLSECSKQIQVE</sequence>
<proteinExistence type="predicted"/>